<dbReference type="SUPFAM" id="SSF55874">
    <property type="entry name" value="ATPase domain of HSP90 chaperone/DNA topoisomerase II/histidine kinase"/>
    <property type="match status" value="1"/>
</dbReference>
<dbReference type="Proteomes" id="UP000321491">
    <property type="component" value="Unassembled WGS sequence"/>
</dbReference>
<evidence type="ECO:0000313" key="2">
    <source>
        <dbReference type="EMBL" id="GEN32322.1"/>
    </source>
</evidence>
<keyword evidence="2" id="KW-0808">Transferase</keyword>
<name>A0A511V542_9BACI</name>
<dbReference type="Pfam" id="PF13581">
    <property type="entry name" value="HATPase_c_2"/>
    <property type="match status" value="1"/>
</dbReference>
<gene>
    <name evidence="2" type="primary">rsbT</name>
    <name evidence="2" type="ORF">CQU01_25600</name>
</gene>
<protein>
    <submittedName>
        <fullName evidence="2">Serine/threonine-protein kinase RsbT</fullName>
    </submittedName>
</protein>
<keyword evidence="3" id="KW-1185">Reference proteome</keyword>
<dbReference type="AlphaFoldDB" id="A0A511V542"/>
<feature type="domain" description="Histidine kinase/HSP90-like ATPase" evidence="1">
    <location>
        <begin position="18"/>
        <end position="130"/>
    </location>
</feature>
<dbReference type="EMBL" id="BJXW01000037">
    <property type="protein sequence ID" value="GEN32322.1"/>
    <property type="molecule type" value="Genomic_DNA"/>
</dbReference>
<dbReference type="InterPro" id="IPR003594">
    <property type="entry name" value="HATPase_dom"/>
</dbReference>
<accession>A0A511V542</accession>
<dbReference type="OrthoDB" id="9799195at2"/>
<keyword evidence="2" id="KW-0418">Kinase</keyword>
<sequence>MDSQSCVSIQLERDIIYARQIGRQFAEQLQFGLVEIARIAATISEIANNIFLYAEKGQICFQIMEGTGQKGLRIIASDVGPGIKNIEKAMEDGYSTSEGLGAGLPGIKRMMDEFEITSIVGEGTRIKVIKWVRSCDNEG</sequence>
<evidence type="ECO:0000259" key="1">
    <source>
        <dbReference type="Pfam" id="PF13581"/>
    </source>
</evidence>
<organism evidence="2 3">
    <name type="scientific">Cerasibacillus quisquiliarum</name>
    <dbReference type="NCBI Taxonomy" id="227865"/>
    <lineage>
        <taxon>Bacteria</taxon>
        <taxon>Bacillati</taxon>
        <taxon>Bacillota</taxon>
        <taxon>Bacilli</taxon>
        <taxon>Bacillales</taxon>
        <taxon>Bacillaceae</taxon>
        <taxon>Cerasibacillus</taxon>
    </lineage>
</organism>
<dbReference type="CDD" id="cd16934">
    <property type="entry name" value="HATPase_RsbT-like"/>
    <property type="match status" value="1"/>
</dbReference>
<evidence type="ECO:0000313" key="3">
    <source>
        <dbReference type="Proteomes" id="UP000321491"/>
    </source>
</evidence>
<comment type="caution">
    <text evidence="2">The sequence shown here is derived from an EMBL/GenBank/DDBJ whole genome shotgun (WGS) entry which is preliminary data.</text>
</comment>
<dbReference type="Gene3D" id="3.30.565.10">
    <property type="entry name" value="Histidine kinase-like ATPase, C-terminal domain"/>
    <property type="match status" value="1"/>
</dbReference>
<dbReference type="InterPro" id="IPR036890">
    <property type="entry name" value="HATPase_C_sf"/>
</dbReference>
<proteinExistence type="predicted"/>
<dbReference type="GO" id="GO:0016301">
    <property type="term" value="F:kinase activity"/>
    <property type="evidence" value="ECO:0007669"/>
    <property type="project" value="UniProtKB-KW"/>
</dbReference>
<dbReference type="RefSeq" id="WP_146938676.1">
    <property type="nucleotide sequence ID" value="NZ_BJXW01000037.1"/>
</dbReference>
<reference evidence="2 3" key="1">
    <citation type="submission" date="2019-07" db="EMBL/GenBank/DDBJ databases">
        <title>Whole genome shotgun sequence of Cerasibacillus quisquiliarum NBRC 102429.</title>
        <authorList>
            <person name="Hosoyama A."/>
            <person name="Uohara A."/>
            <person name="Ohji S."/>
            <person name="Ichikawa N."/>
        </authorList>
    </citation>
    <scope>NUCLEOTIDE SEQUENCE [LARGE SCALE GENOMIC DNA]</scope>
    <source>
        <strain evidence="2 3">NBRC 102429</strain>
    </source>
</reference>